<keyword evidence="3" id="KW-1185">Reference proteome</keyword>
<keyword evidence="1" id="KW-1133">Transmembrane helix</keyword>
<evidence type="ECO:0000256" key="1">
    <source>
        <dbReference type="SAM" id="Phobius"/>
    </source>
</evidence>
<feature type="transmembrane region" description="Helical" evidence="1">
    <location>
        <begin position="46"/>
        <end position="64"/>
    </location>
</feature>
<protein>
    <submittedName>
        <fullName evidence="2">Uncharacterized protein</fullName>
    </submittedName>
</protein>
<keyword evidence="1" id="KW-0472">Membrane</keyword>
<reference evidence="2 3" key="1">
    <citation type="submission" date="2017-05" db="EMBL/GenBank/DDBJ databases">
        <authorList>
            <person name="Varghese N."/>
            <person name="Submissions S."/>
        </authorList>
    </citation>
    <scope>NUCLEOTIDE SEQUENCE [LARGE SCALE GENOMIC DNA]</scope>
    <source>
        <strain evidence="2 3">DSM 28214</strain>
    </source>
</reference>
<feature type="transmembrane region" description="Helical" evidence="1">
    <location>
        <begin position="20"/>
        <end position="40"/>
    </location>
</feature>
<organism evidence="2 3">
    <name type="scientific">Chryseobacterium profundimaris</name>
    <dbReference type="NCBI Taxonomy" id="1387275"/>
    <lineage>
        <taxon>Bacteria</taxon>
        <taxon>Pseudomonadati</taxon>
        <taxon>Bacteroidota</taxon>
        <taxon>Flavobacteriia</taxon>
        <taxon>Flavobacteriales</taxon>
        <taxon>Weeksellaceae</taxon>
        <taxon>Chryseobacterium group</taxon>
        <taxon>Chryseobacterium</taxon>
    </lineage>
</organism>
<accession>A0ABY1NZT6</accession>
<evidence type="ECO:0000313" key="2">
    <source>
        <dbReference type="EMBL" id="SMP21497.1"/>
    </source>
</evidence>
<dbReference type="Proteomes" id="UP001157960">
    <property type="component" value="Unassembled WGS sequence"/>
</dbReference>
<name>A0ABY1NZT6_9FLAO</name>
<proteinExistence type="predicted"/>
<evidence type="ECO:0000313" key="3">
    <source>
        <dbReference type="Proteomes" id="UP001157960"/>
    </source>
</evidence>
<dbReference type="EMBL" id="FXTZ01000006">
    <property type="protein sequence ID" value="SMP21497.1"/>
    <property type="molecule type" value="Genomic_DNA"/>
</dbReference>
<keyword evidence="1" id="KW-0812">Transmembrane</keyword>
<comment type="caution">
    <text evidence="2">The sequence shown here is derived from an EMBL/GenBank/DDBJ whole genome shotgun (WGS) entry which is preliminary data.</text>
</comment>
<sequence length="65" mass="7681">MKFLGDFRRFEVLKNQKSRINITIKLSLIVILLLRVVVIINYVELIKLYNIFFITVITLTVIIIT</sequence>
<gene>
    <name evidence="2" type="ORF">SAMN06264346_10663</name>
</gene>